<organism evidence="3 4">
    <name type="scientific">Ridgeia piscesae</name>
    <name type="common">Tubeworm</name>
    <dbReference type="NCBI Taxonomy" id="27915"/>
    <lineage>
        <taxon>Eukaryota</taxon>
        <taxon>Metazoa</taxon>
        <taxon>Spiralia</taxon>
        <taxon>Lophotrochozoa</taxon>
        <taxon>Annelida</taxon>
        <taxon>Polychaeta</taxon>
        <taxon>Sedentaria</taxon>
        <taxon>Canalipalpata</taxon>
        <taxon>Sabellida</taxon>
        <taxon>Siboglinidae</taxon>
        <taxon>Ridgeia</taxon>
    </lineage>
</organism>
<feature type="coiled-coil region" evidence="1">
    <location>
        <begin position="246"/>
        <end position="280"/>
    </location>
</feature>
<protein>
    <submittedName>
        <fullName evidence="3">Uncharacterized protein</fullName>
    </submittedName>
</protein>
<dbReference type="Proteomes" id="UP001209878">
    <property type="component" value="Unassembled WGS sequence"/>
</dbReference>
<name>A0AAD9KW63_RIDPI</name>
<feature type="region of interest" description="Disordered" evidence="2">
    <location>
        <begin position="1"/>
        <end position="26"/>
    </location>
</feature>
<feature type="coiled-coil region" evidence="1">
    <location>
        <begin position="312"/>
        <end position="439"/>
    </location>
</feature>
<evidence type="ECO:0000256" key="1">
    <source>
        <dbReference type="SAM" id="Coils"/>
    </source>
</evidence>
<keyword evidence="4" id="KW-1185">Reference proteome</keyword>
<feature type="compositionally biased region" description="Polar residues" evidence="2">
    <location>
        <begin position="58"/>
        <end position="72"/>
    </location>
</feature>
<evidence type="ECO:0000313" key="4">
    <source>
        <dbReference type="Proteomes" id="UP001209878"/>
    </source>
</evidence>
<gene>
    <name evidence="3" type="ORF">NP493_540g01012</name>
</gene>
<feature type="compositionally biased region" description="Acidic residues" evidence="2">
    <location>
        <begin position="12"/>
        <end position="21"/>
    </location>
</feature>
<comment type="caution">
    <text evidence="3">The sequence shown here is derived from an EMBL/GenBank/DDBJ whole genome shotgun (WGS) entry which is preliminary data.</text>
</comment>
<accession>A0AAD9KW63</accession>
<dbReference type="EMBL" id="JAODUO010000540">
    <property type="protein sequence ID" value="KAK2178521.1"/>
    <property type="molecule type" value="Genomic_DNA"/>
</dbReference>
<keyword evidence="1" id="KW-0175">Coiled coil</keyword>
<dbReference type="InterPro" id="IPR034592">
    <property type="entry name" value="CCDC91"/>
</dbReference>
<reference evidence="3" key="1">
    <citation type="journal article" date="2023" name="Mol. Biol. Evol.">
        <title>Third-Generation Sequencing Reveals the Adaptive Role of the Epigenome in Three Deep-Sea Polychaetes.</title>
        <authorList>
            <person name="Perez M."/>
            <person name="Aroh O."/>
            <person name="Sun Y."/>
            <person name="Lan Y."/>
            <person name="Juniper S.K."/>
            <person name="Young C.R."/>
            <person name="Angers B."/>
            <person name="Qian P.Y."/>
        </authorList>
    </citation>
    <scope>NUCLEOTIDE SEQUENCE</scope>
    <source>
        <strain evidence="3">R07B-5</strain>
    </source>
</reference>
<sequence>MQNNSNGRCMADADDDFEDFGGFEAAEPVVPDEVQPVAHGLEAGPSPWAILPDASQAAGVSSSQPDLIQSRATPPHPSLEPPFPPNEAHRSASDTSGLAVSHGTDGGAAAASFGDVDLQFEAMFGAQRGAPQVRSFSEQVLEPQFGDAAGPADKPIPAGVLDLDLSRKDADVNVNGGVGPQASGISRDGEQIGAIALDGAAAVAEAPPCAQHENNESSERLSLVESEKFQIEKELKSMADRHAQLAHQLQESSQRQKEQNEQYKALQVKHEAEIEELRKAGHDAVAVIVEEYKELCRGTVSEQLASAEKKLIDLLEEERGKCQQLLLEQQERLCQQMDEERENMETRIADVLETQTKLQEEKVKMAVKEEQERCQEQIKIAIQEVKDDHKKAMEAVLQAEREKATQLLKDETERLMVLVEEEREQSKRAVEQAVEHERSQCKECLREAVKDEAQRGEETRRQALDLTRTEMKAYVEEQRQADLVSRRRALLATDLFLESARKQVQTLLDANDQHPPDS</sequence>
<dbReference type="AlphaFoldDB" id="A0AAD9KW63"/>
<evidence type="ECO:0000256" key="2">
    <source>
        <dbReference type="SAM" id="MobiDB-lite"/>
    </source>
</evidence>
<dbReference type="GO" id="GO:0005802">
    <property type="term" value="C:trans-Golgi network"/>
    <property type="evidence" value="ECO:0007669"/>
    <property type="project" value="TreeGrafter"/>
</dbReference>
<dbReference type="PANTHER" id="PTHR35072">
    <property type="entry name" value="COILED-COIL DOMAIN-CONTAINING PROTEIN 91"/>
    <property type="match status" value="1"/>
</dbReference>
<dbReference type="GO" id="GO:0090160">
    <property type="term" value="P:Golgi to lysosome transport"/>
    <property type="evidence" value="ECO:0007669"/>
    <property type="project" value="TreeGrafter"/>
</dbReference>
<proteinExistence type="predicted"/>
<dbReference type="GO" id="GO:0005829">
    <property type="term" value="C:cytosol"/>
    <property type="evidence" value="ECO:0007669"/>
    <property type="project" value="GOC"/>
</dbReference>
<dbReference type="PANTHER" id="PTHR35072:SF1">
    <property type="entry name" value="COILED-COIL DOMAIN-CONTAINING PROTEIN 91"/>
    <property type="match status" value="1"/>
</dbReference>
<evidence type="ECO:0000313" key="3">
    <source>
        <dbReference type="EMBL" id="KAK2178521.1"/>
    </source>
</evidence>
<feature type="compositionally biased region" description="Pro residues" evidence="2">
    <location>
        <begin position="74"/>
        <end position="85"/>
    </location>
</feature>
<feature type="region of interest" description="Disordered" evidence="2">
    <location>
        <begin position="38"/>
        <end position="105"/>
    </location>
</feature>